<evidence type="ECO:0000313" key="8">
    <source>
        <dbReference type="EMBL" id="CAJ2503634.1"/>
    </source>
</evidence>
<feature type="transmembrane region" description="Helical" evidence="6">
    <location>
        <begin position="98"/>
        <end position="120"/>
    </location>
</feature>
<sequence length="370" mass="41272">MASNEGLQNLIAATKMLEEPVPQWNHSTTIVLSVACVLFRLYVRLFMVKMPGFDDLFVFLYLLSGIAGGVAICLGPQYGLGKHFLLLDAGERRSYFKLFYVCMVSYSTSTTLIKISLLFQYLRIFDRGTMRYICISLIGLIGLWGFAFSFLAVFPCFPVSGYWDWPLGPTGARCYGFGGTAGNEDYATFTAQTASNMLFDILVLGVPIPLYFWKDTERRARLGLLGLFGMGGIVNALSIWRLATIVIHGADGASFDPTFTSVASIILGMLEVCAASICASVPVFWPVLASGFEQILVTREIKITREYMYSRDGDDEMELRHRSSDLSHMAMHSRVRRVDSETSLRKPHYKDEFKKPSFAVESEAVPAGWS</sequence>
<protein>
    <submittedName>
        <fullName evidence="8">Uu.00g110280.m01.CDS01</fullName>
    </submittedName>
</protein>
<feature type="transmembrane region" description="Helical" evidence="6">
    <location>
        <begin position="24"/>
        <end position="43"/>
    </location>
</feature>
<feature type="transmembrane region" description="Helical" evidence="6">
    <location>
        <begin position="225"/>
        <end position="250"/>
    </location>
</feature>
<comment type="caution">
    <text evidence="8">The sequence shown here is derived from an EMBL/GenBank/DDBJ whole genome shotgun (WGS) entry which is preliminary data.</text>
</comment>
<dbReference type="EMBL" id="CAUWAG010000006">
    <property type="protein sequence ID" value="CAJ2503634.1"/>
    <property type="molecule type" value="Genomic_DNA"/>
</dbReference>
<evidence type="ECO:0000256" key="2">
    <source>
        <dbReference type="ARBA" id="ARBA00022692"/>
    </source>
</evidence>
<dbReference type="GO" id="GO:0016020">
    <property type="term" value="C:membrane"/>
    <property type="evidence" value="ECO:0007669"/>
    <property type="project" value="UniProtKB-SubCell"/>
</dbReference>
<feature type="transmembrane region" description="Helical" evidence="6">
    <location>
        <begin position="132"/>
        <end position="154"/>
    </location>
</feature>
<evidence type="ECO:0000256" key="3">
    <source>
        <dbReference type="ARBA" id="ARBA00022989"/>
    </source>
</evidence>
<evidence type="ECO:0000259" key="7">
    <source>
        <dbReference type="Pfam" id="PF20684"/>
    </source>
</evidence>
<keyword evidence="4 6" id="KW-0472">Membrane</keyword>
<dbReference type="Proteomes" id="UP001295740">
    <property type="component" value="Unassembled WGS sequence"/>
</dbReference>
<proteinExistence type="inferred from homology"/>
<evidence type="ECO:0000256" key="4">
    <source>
        <dbReference type="ARBA" id="ARBA00023136"/>
    </source>
</evidence>
<dbReference type="PANTHER" id="PTHR33048">
    <property type="entry name" value="PTH11-LIKE INTEGRAL MEMBRANE PROTEIN (AFU_ORTHOLOGUE AFUA_5G11245)"/>
    <property type="match status" value="1"/>
</dbReference>
<feature type="transmembrane region" description="Helical" evidence="6">
    <location>
        <begin position="194"/>
        <end position="213"/>
    </location>
</feature>
<reference evidence="8" key="1">
    <citation type="submission" date="2023-10" db="EMBL/GenBank/DDBJ databases">
        <authorList>
            <person name="Hackl T."/>
        </authorList>
    </citation>
    <scope>NUCLEOTIDE SEQUENCE</scope>
</reference>
<dbReference type="AlphaFoldDB" id="A0AAI8VEW8"/>
<evidence type="ECO:0000256" key="5">
    <source>
        <dbReference type="ARBA" id="ARBA00038359"/>
    </source>
</evidence>
<dbReference type="InterPro" id="IPR052337">
    <property type="entry name" value="SAT4-like"/>
</dbReference>
<feature type="transmembrane region" description="Helical" evidence="6">
    <location>
        <begin position="262"/>
        <end position="285"/>
    </location>
</feature>
<accession>A0AAI8VEW8</accession>
<organism evidence="8 9">
    <name type="scientific">Anthostomella pinea</name>
    <dbReference type="NCBI Taxonomy" id="933095"/>
    <lineage>
        <taxon>Eukaryota</taxon>
        <taxon>Fungi</taxon>
        <taxon>Dikarya</taxon>
        <taxon>Ascomycota</taxon>
        <taxon>Pezizomycotina</taxon>
        <taxon>Sordariomycetes</taxon>
        <taxon>Xylariomycetidae</taxon>
        <taxon>Xylariales</taxon>
        <taxon>Xylariaceae</taxon>
        <taxon>Anthostomella</taxon>
    </lineage>
</organism>
<keyword evidence="3 6" id="KW-1133">Transmembrane helix</keyword>
<evidence type="ECO:0000256" key="6">
    <source>
        <dbReference type="SAM" id="Phobius"/>
    </source>
</evidence>
<keyword evidence="9" id="KW-1185">Reference proteome</keyword>
<evidence type="ECO:0000256" key="1">
    <source>
        <dbReference type="ARBA" id="ARBA00004141"/>
    </source>
</evidence>
<dbReference type="PANTHER" id="PTHR33048:SF47">
    <property type="entry name" value="INTEGRAL MEMBRANE PROTEIN-RELATED"/>
    <property type="match status" value="1"/>
</dbReference>
<dbReference type="Pfam" id="PF20684">
    <property type="entry name" value="Fung_rhodopsin"/>
    <property type="match status" value="1"/>
</dbReference>
<comment type="subcellular location">
    <subcellularLocation>
        <location evidence="1">Membrane</location>
        <topology evidence="1">Multi-pass membrane protein</topology>
    </subcellularLocation>
</comment>
<name>A0AAI8VEW8_9PEZI</name>
<feature type="domain" description="Rhodopsin" evidence="7">
    <location>
        <begin position="39"/>
        <end position="289"/>
    </location>
</feature>
<comment type="similarity">
    <text evidence="5">Belongs to the SAT4 family.</text>
</comment>
<feature type="transmembrane region" description="Helical" evidence="6">
    <location>
        <begin position="55"/>
        <end position="78"/>
    </location>
</feature>
<gene>
    <name evidence="8" type="ORF">KHLLAP_LOCUS4102</name>
</gene>
<keyword evidence="2 6" id="KW-0812">Transmembrane</keyword>
<dbReference type="InterPro" id="IPR049326">
    <property type="entry name" value="Rhodopsin_dom_fungi"/>
</dbReference>
<evidence type="ECO:0000313" key="9">
    <source>
        <dbReference type="Proteomes" id="UP001295740"/>
    </source>
</evidence>